<dbReference type="AlphaFoldDB" id="A0AAD5XVX7"/>
<evidence type="ECO:0000313" key="1">
    <source>
        <dbReference type="EMBL" id="KAJ3210456.1"/>
    </source>
</evidence>
<gene>
    <name evidence="1" type="ORF">HK099_008230</name>
</gene>
<evidence type="ECO:0000313" key="2">
    <source>
        <dbReference type="Proteomes" id="UP001211065"/>
    </source>
</evidence>
<reference evidence="1" key="1">
    <citation type="submission" date="2020-05" db="EMBL/GenBank/DDBJ databases">
        <title>Phylogenomic resolution of chytrid fungi.</title>
        <authorList>
            <person name="Stajich J.E."/>
            <person name="Amses K."/>
            <person name="Simmons R."/>
            <person name="Seto K."/>
            <person name="Myers J."/>
            <person name="Bonds A."/>
            <person name="Quandt C.A."/>
            <person name="Barry K."/>
            <person name="Liu P."/>
            <person name="Grigoriev I."/>
            <person name="Longcore J.E."/>
            <person name="James T.Y."/>
        </authorList>
    </citation>
    <scope>NUCLEOTIDE SEQUENCE</scope>
    <source>
        <strain evidence="1">JEL0476</strain>
    </source>
</reference>
<comment type="caution">
    <text evidence="1">The sequence shown here is derived from an EMBL/GenBank/DDBJ whole genome shotgun (WGS) entry which is preliminary data.</text>
</comment>
<name>A0AAD5XVX7_9FUNG</name>
<dbReference type="Proteomes" id="UP001211065">
    <property type="component" value="Unassembled WGS sequence"/>
</dbReference>
<proteinExistence type="predicted"/>
<protein>
    <submittedName>
        <fullName evidence="1">Uncharacterized protein</fullName>
    </submittedName>
</protein>
<sequence length="361" mass="41758">MHISVVNYADNQIVYDVDNILLVNHVNIQKTYIYATVLDENFEVIDNFRYLNQFYPRILDIKQPLGDDLIGPHDTRTLIDNGGNIIITFNMDDANGERLIWTFNITTGELRKMYYELALGPQSWIGFVNKKNEVQFIYSWEPKISILNCNSGSCIEIMSDNDEFGTEERDIDMNHPETLKSTGIKKKAKSLKKSFSLRSFRGGSSLTSYKDYYISLVRIRSMDPNNSNAPPVFRSRLAILDRNFAIVFISENLDFQNLLFLEPFFKKTSKDPKNFFCSYASLLKGSSINKLKNGLDWVLEFSINDQKNVLVVVKNLTPFFDSIIQKYEAGKFSTWNIRDLVDDELHNIQWCSGEILPFINF</sequence>
<organism evidence="1 2">
    <name type="scientific">Clydaea vesicula</name>
    <dbReference type="NCBI Taxonomy" id="447962"/>
    <lineage>
        <taxon>Eukaryota</taxon>
        <taxon>Fungi</taxon>
        <taxon>Fungi incertae sedis</taxon>
        <taxon>Chytridiomycota</taxon>
        <taxon>Chytridiomycota incertae sedis</taxon>
        <taxon>Chytridiomycetes</taxon>
        <taxon>Lobulomycetales</taxon>
        <taxon>Lobulomycetaceae</taxon>
        <taxon>Clydaea</taxon>
    </lineage>
</organism>
<keyword evidence="2" id="KW-1185">Reference proteome</keyword>
<accession>A0AAD5XVX7</accession>
<dbReference type="EMBL" id="JADGJW010000889">
    <property type="protein sequence ID" value="KAJ3210456.1"/>
    <property type="molecule type" value="Genomic_DNA"/>
</dbReference>